<dbReference type="Pfam" id="PF01568">
    <property type="entry name" value="Molydop_binding"/>
    <property type="match status" value="1"/>
</dbReference>
<comment type="caution">
    <text evidence="7">The sequence shown here is derived from an EMBL/GenBank/DDBJ whole genome shotgun (WGS) entry which is preliminary data.</text>
</comment>
<organism evidence="7 8">
    <name type="scientific">Campylobacter californiensis</name>
    <dbReference type="NCBI Taxonomy" id="1032243"/>
    <lineage>
        <taxon>Bacteria</taxon>
        <taxon>Pseudomonadati</taxon>
        <taxon>Campylobacterota</taxon>
        <taxon>Epsilonproteobacteria</taxon>
        <taxon>Campylobacterales</taxon>
        <taxon>Campylobacteraceae</taxon>
        <taxon>Campylobacter</taxon>
    </lineage>
</organism>
<dbReference type="PROSITE" id="PS00490">
    <property type="entry name" value="MOLYBDOPTERIN_PROK_2"/>
    <property type="match status" value="1"/>
</dbReference>
<evidence type="ECO:0000256" key="2">
    <source>
        <dbReference type="ARBA" id="ARBA00023002"/>
    </source>
</evidence>
<keyword evidence="8" id="KW-1185">Reference proteome</keyword>
<dbReference type="EMBL" id="LIWG01000001">
    <property type="protein sequence ID" value="MBE3607265.1"/>
    <property type="molecule type" value="Genomic_DNA"/>
</dbReference>
<dbReference type="PANTHER" id="PTHR43105">
    <property type="entry name" value="RESPIRATORY NITRATE REDUCTASE"/>
    <property type="match status" value="1"/>
</dbReference>
<keyword evidence="3" id="KW-0408">Iron</keyword>
<dbReference type="InterPro" id="IPR050123">
    <property type="entry name" value="Prok_molybdopt-oxidoreductase"/>
</dbReference>
<name>A0AAW3ZQS0_9BACT</name>
<keyword evidence="1" id="KW-0479">Metal-binding</keyword>
<dbReference type="InterPro" id="IPR006655">
    <property type="entry name" value="Mopterin_OxRdtase_prok_CS"/>
</dbReference>
<dbReference type="Proteomes" id="UP000650616">
    <property type="component" value="Unassembled WGS sequence"/>
</dbReference>
<dbReference type="GO" id="GO:0016020">
    <property type="term" value="C:membrane"/>
    <property type="evidence" value="ECO:0007669"/>
    <property type="project" value="TreeGrafter"/>
</dbReference>
<gene>
    <name evidence="7" type="ORF">CCAL9337_00750</name>
</gene>
<sequence>MAGLANTLGNGTMTNDLVEFATYTDVFLLIGTNTSECHPIIAMQIQRGLERGAKMIVIDPKRTDMAKKADIYLQIPIGSNIKTLNTMMNVILSENLQDDEFIANYTHGFEYLKEAVKDFTPEKFEQETGIKASLIIEAARMYAKAGTAAICYTMGITQFTDGTSNVFSLSNLALMTGNLGKKGAGVNPLRGQNNVQGACDMGALPNVIPAGAVNSPYAQEQARKVWHFELNPTPGVKLTQAPDKMDSGEIKLLYVFGENPVMSDPWTQHFIHSIHHLDCFIVQDLFLTETAQKADIVLPAACWGEKDGTFLNTSRRVQRTRKASEPVGGVEPDWKVVCNIANRMGLEGFNFGNAEQVWNELRELMPKFFGGISYYRLEKLGGISWPCPDEDHPGTPVLYTDKKSMLPDGKFRFVPVIYLDDKTQRADAEAKFRDRLNIPNEYPVGSGVLSEVPTEIYPCLFTTGRKVYHYHTGSMTRECPALEYGAGVEGALIEVSPDIANERDLQEGCYALVENKRGKIAAKLHVNSDLKESTIFTTFHYSEADGNELTNAGDPDPLSGITPLKMTIANIKKLSEDEFIKFREQNEMDMHSETPYLSARH</sequence>
<dbReference type="InterPro" id="IPR006656">
    <property type="entry name" value="Mopterin_OxRdtase"/>
</dbReference>
<dbReference type="Gene3D" id="3.40.50.740">
    <property type="match status" value="1"/>
</dbReference>
<dbReference type="AlphaFoldDB" id="A0AAW3ZQS0"/>
<feature type="domain" description="Molybdopterin dinucleotide-binding" evidence="6">
    <location>
        <begin position="461"/>
        <end position="566"/>
    </location>
</feature>
<dbReference type="SUPFAM" id="SSF50692">
    <property type="entry name" value="ADC-like"/>
    <property type="match status" value="1"/>
</dbReference>
<accession>A0AAW3ZQS0</accession>
<reference evidence="7 8" key="1">
    <citation type="submission" date="2015-08" db="EMBL/GenBank/DDBJ databases">
        <title>Comparative genomics of the Campylobacter concisus group.</title>
        <authorList>
            <person name="Yee E."/>
            <person name="Chapman M.H."/>
            <person name="Huynh S."/>
            <person name="Bono J.L."/>
            <person name="On S.L."/>
            <person name="St Leger J."/>
            <person name="Foster G."/>
            <person name="Parker C.T."/>
            <person name="Miller W.G."/>
        </authorList>
    </citation>
    <scope>NUCLEOTIDE SEQUENCE [LARGE SCALE GENOMIC DNA]</scope>
    <source>
        <strain evidence="7 8">RM9337</strain>
    </source>
</reference>
<dbReference type="GO" id="GO:0046872">
    <property type="term" value="F:metal ion binding"/>
    <property type="evidence" value="ECO:0007669"/>
    <property type="project" value="UniProtKB-KW"/>
</dbReference>
<dbReference type="GO" id="GO:0051536">
    <property type="term" value="F:iron-sulfur cluster binding"/>
    <property type="evidence" value="ECO:0007669"/>
    <property type="project" value="UniProtKB-KW"/>
</dbReference>
<feature type="domain" description="Molybdopterin oxidoreductase" evidence="5">
    <location>
        <begin position="13"/>
        <end position="343"/>
    </location>
</feature>
<evidence type="ECO:0000313" key="8">
    <source>
        <dbReference type="Proteomes" id="UP000650616"/>
    </source>
</evidence>
<evidence type="ECO:0000256" key="3">
    <source>
        <dbReference type="ARBA" id="ARBA00023004"/>
    </source>
</evidence>
<evidence type="ECO:0000256" key="1">
    <source>
        <dbReference type="ARBA" id="ARBA00022723"/>
    </source>
</evidence>
<evidence type="ECO:0000259" key="6">
    <source>
        <dbReference type="Pfam" id="PF01568"/>
    </source>
</evidence>
<evidence type="ECO:0000313" key="7">
    <source>
        <dbReference type="EMBL" id="MBE3607265.1"/>
    </source>
</evidence>
<dbReference type="Gene3D" id="2.40.40.20">
    <property type="match status" value="1"/>
</dbReference>
<dbReference type="SUPFAM" id="SSF53706">
    <property type="entry name" value="Formate dehydrogenase/DMSO reductase, domains 1-3"/>
    <property type="match status" value="1"/>
</dbReference>
<dbReference type="InterPro" id="IPR006657">
    <property type="entry name" value="MoPterin_dinucl-bd_dom"/>
</dbReference>
<proteinExistence type="predicted"/>
<dbReference type="GO" id="GO:0003954">
    <property type="term" value="F:NADH dehydrogenase activity"/>
    <property type="evidence" value="ECO:0007669"/>
    <property type="project" value="TreeGrafter"/>
</dbReference>
<evidence type="ECO:0000259" key="5">
    <source>
        <dbReference type="Pfam" id="PF00384"/>
    </source>
</evidence>
<dbReference type="InterPro" id="IPR009010">
    <property type="entry name" value="Asp_de-COase-like_dom_sf"/>
</dbReference>
<dbReference type="GO" id="GO:0043546">
    <property type="term" value="F:molybdopterin cofactor binding"/>
    <property type="evidence" value="ECO:0007669"/>
    <property type="project" value="InterPro"/>
</dbReference>
<dbReference type="PANTHER" id="PTHR43105:SF14">
    <property type="entry name" value="FORMATE DEHYDROGENASE H"/>
    <property type="match status" value="1"/>
</dbReference>
<dbReference type="Gene3D" id="3.40.228.10">
    <property type="entry name" value="Dimethylsulfoxide Reductase, domain 2"/>
    <property type="match status" value="1"/>
</dbReference>
<dbReference type="GO" id="GO:0022904">
    <property type="term" value="P:respiratory electron transport chain"/>
    <property type="evidence" value="ECO:0007669"/>
    <property type="project" value="TreeGrafter"/>
</dbReference>
<dbReference type="Pfam" id="PF00384">
    <property type="entry name" value="Molybdopterin"/>
    <property type="match status" value="1"/>
</dbReference>
<keyword evidence="4" id="KW-0411">Iron-sulfur</keyword>
<protein>
    <submittedName>
        <fullName evidence="7">Molybdopterin-dependent oxidoreductase</fullName>
    </submittedName>
</protein>
<evidence type="ECO:0000256" key="4">
    <source>
        <dbReference type="ARBA" id="ARBA00023014"/>
    </source>
</evidence>
<keyword evidence="2" id="KW-0560">Oxidoreductase</keyword>